<dbReference type="EMBL" id="BKCP01013292">
    <property type="protein sequence ID" value="GER57485.1"/>
    <property type="molecule type" value="Genomic_DNA"/>
</dbReference>
<dbReference type="Proteomes" id="UP000325081">
    <property type="component" value="Unassembled WGS sequence"/>
</dbReference>
<dbReference type="AlphaFoldDB" id="A0A5A7RJT5"/>
<reference evidence="3" key="1">
    <citation type="journal article" date="2019" name="Curr. Biol.">
        <title>Genome Sequence of Striga asiatica Provides Insight into the Evolution of Plant Parasitism.</title>
        <authorList>
            <person name="Yoshida S."/>
            <person name="Kim S."/>
            <person name="Wafula E.K."/>
            <person name="Tanskanen J."/>
            <person name="Kim Y.M."/>
            <person name="Honaas L."/>
            <person name="Yang Z."/>
            <person name="Spallek T."/>
            <person name="Conn C.E."/>
            <person name="Ichihashi Y."/>
            <person name="Cheong K."/>
            <person name="Cui S."/>
            <person name="Der J.P."/>
            <person name="Gundlach H."/>
            <person name="Jiao Y."/>
            <person name="Hori C."/>
            <person name="Ishida J.K."/>
            <person name="Kasahara H."/>
            <person name="Kiba T."/>
            <person name="Kim M.S."/>
            <person name="Koo N."/>
            <person name="Laohavisit A."/>
            <person name="Lee Y.H."/>
            <person name="Lumba S."/>
            <person name="McCourt P."/>
            <person name="Mortimer J.C."/>
            <person name="Mutuku J.M."/>
            <person name="Nomura T."/>
            <person name="Sasaki-Sekimoto Y."/>
            <person name="Seto Y."/>
            <person name="Wang Y."/>
            <person name="Wakatake T."/>
            <person name="Sakakibara H."/>
            <person name="Demura T."/>
            <person name="Yamaguchi S."/>
            <person name="Yoneyama K."/>
            <person name="Manabe R.I."/>
            <person name="Nelson D.C."/>
            <person name="Schulman A.H."/>
            <person name="Timko M.P."/>
            <person name="dePamphilis C.W."/>
            <person name="Choi D."/>
            <person name="Shirasu K."/>
        </authorList>
    </citation>
    <scope>NUCLEOTIDE SEQUENCE [LARGE SCALE GENOMIC DNA]</scope>
    <source>
        <strain evidence="3">cv. UVA1</strain>
    </source>
</reference>
<organism evidence="2 3">
    <name type="scientific">Striga asiatica</name>
    <name type="common">Asiatic witchweed</name>
    <name type="synonym">Buchnera asiatica</name>
    <dbReference type="NCBI Taxonomy" id="4170"/>
    <lineage>
        <taxon>Eukaryota</taxon>
        <taxon>Viridiplantae</taxon>
        <taxon>Streptophyta</taxon>
        <taxon>Embryophyta</taxon>
        <taxon>Tracheophyta</taxon>
        <taxon>Spermatophyta</taxon>
        <taxon>Magnoliopsida</taxon>
        <taxon>eudicotyledons</taxon>
        <taxon>Gunneridae</taxon>
        <taxon>Pentapetalae</taxon>
        <taxon>asterids</taxon>
        <taxon>lamiids</taxon>
        <taxon>Lamiales</taxon>
        <taxon>Orobanchaceae</taxon>
        <taxon>Buchnereae</taxon>
        <taxon>Striga</taxon>
    </lineage>
</organism>
<feature type="region of interest" description="Disordered" evidence="1">
    <location>
        <begin position="1"/>
        <end position="77"/>
    </location>
</feature>
<sequence length="111" mass="12524">MSNKRKPEDHIPSEASFAEEEDDDDSLSGEEIDLSETSSGEEDDDDSSSGNEIDSEPSTTQMSSGVENEFSSDDELKKLEIEEMKVILRHYEVKLEKAKLFLKVLKSRRGH</sequence>
<evidence type="ECO:0000313" key="3">
    <source>
        <dbReference type="Proteomes" id="UP000325081"/>
    </source>
</evidence>
<proteinExistence type="predicted"/>
<feature type="compositionally biased region" description="Basic and acidic residues" evidence="1">
    <location>
        <begin position="1"/>
        <end position="12"/>
    </location>
</feature>
<name>A0A5A7RJT5_STRAF</name>
<feature type="compositionally biased region" description="Polar residues" evidence="1">
    <location>
        <begin position="57"/>
        <end position="66"/>
    </location>
</feature>
<gene>
    <name evidence="2" type="ORF">STAS_35291</name>
</gene>
<keyword evidence="3" id="KW-1185">Reference proteome</keyword>
<evidence type="ECO:0000313" key="2">
    <source>
        <dbReference type="EMBL" id="GER57485.1"/>
    </source>
</evidence>
<evidence type="ECO:0000256" key="1">
    <source>
        <dbReference type="SAM" id="MobiDB-lite"/>
    </source>
</evidence>
<protein>
    <submittedName>
        <fullName evidence="2">Thermosome subunit gamma</fullName>
    </submittedName>
</protein>
<comment type="caution">
    <text evidence="2">The sequence shown here is derived from an EMBL/GenBank/DDBJ whole genome shotgun (WGS) entry which is preliminary data.</text>
</comment>
<feature type="compositionally biased region" description="Acidic residues" evidence="1">
    <location>
        <begin position="17"/>
        <end position="47"/>
    </location>
</feature>
<accession>A0A5A7RJT5</accession>